<dbReference type="Gene3D" id="1.10.10.10">
    <property type="entry name" value="Winged helix-like DNA-binding domain superfamily/Winged helix DNA-binding domain"/>
    <property type="match status" value="1"/>
</dbReference>
<evidence type="ECO:0000313" key="6">
    <source>
        <dbReference type="Proteomes" id="UP000244240"/>
    </source>
</evidence>
<name>A0A2T6BH09_9BACL</name>
<dbReference type="SUPFAM" id="SSF46785">
    <property type="entry name" value="Winged helix' DNA-binding domain"/>
    <property type="match status" value="1"/>
</dbReference>
<comment type="caution">
    <text evidence="5">The sequence shown here is derived from an EMBL/GenBank/DDBJ whole genome shotgun (WGS) entry which is preliminary data.</text>
</comment>
<accession>A0A2T6BH09</accession>
<dbReference type="InterPro" id="IPR036390">
    <property type="entry name" value="WH_DNA-bd_sf"/>
</dbReference>
<dbReference type="PROSITE" id="PS50987">
    <property type="entry name" value="HTH_ARSR_2"/>
    <property type="match status" value="1"/>
</dbReference>
<evidence type="ECO:0000256" key="2">
    <source>
        <dbReference type="ARBA" id="ARBA00023125"/>
    </source>
</evidence>
<dbReference type="InterPro" id="IPR036388">
    <property type="entry name" value="WH-like_DNA-bd_sf"/>
</dbReference>
<dbReference type="GO" id="GO:0003677">
    <property type="term" value="F:DNA binding"/>
    <property type="evidence" value="ECO:0007669"/>
    <property type="project" value="UniProtKB-KW"/>
</dbReference>
<dbReference type="Pfam" id="PF01022">
    <property type="entry name" value="HTH_5"/>
    <property type="match status" value="1"/>
</dbReference>
<protein>
    <submittedName>
        <fullName evidence="5">ArsR family transcriptional regulator</fullName>
    </submittedName>
</protein>
<sequence>MATESSGFPLPEETVEEVSRTFKALGDPTRIRILHLLSRGEASVGRIAGALSLSPSAVSHQLAYLRNLRLVKYRRKGSTYLYSCLDDHVLALLHQTIRHVEHG</sequence>
<evidence type="ECO:0000256" key="3">
    <source>
        <dbReference type="ARBA" id="ARBA00023163"/>
    </source>
</evidence>
<evidence type="ECO:0000256" key="1">
    <source>
        <dbReference type="ARBA" id="ARBA00023015"/>
    </source>
</evidence>
<dbReference type="CDD" id="cd00090">
    <property type="entry name" value="HTH_ARSR"/>
    <property type="match status" value="1"/>
</dbReference>
<evidence type="ECO:0000259" key="4">
    <source>
        <dbReference type="PROSITE" id="PS50987"/>
    </source>
</evidence>
<reference evidence="5 6" key="1">
    <citation type="submission" date="2018-04" db="EMBL/GenBank/DDBJ databases">
        <title>Genomic Encyclopedia of Archaeal and Bacterial Type Strains, Phase II (KMG-II): from individual species to whole genera.</title>
        <authorList>
            <person name="Goeker M."/>
        </authorList>
    </citation>
    <scope>NUCLEOTIDE SEQUENCE [LARGE SCALE GENOMIC DNA]</scope>
    <source>
        <strain evidence="5 6">DSM 45787</strain>
    </source>
</reference>
<dbReference type="Proteomes" id="UP000244240">
    <property type="component" value="Unassembled WGS sequence"/>
</dbReference>
<dbReference type="PANTHER" id="PTHR43132:SF6">
    <property type="entry name" value="HTH-TYPE TRANSCRIPTIONAL REPRESSOR CZRA"/>
    <property type="match status" value="1"/>
</dbReference>
<dbReference type="InterPro" id="IPR011991">
    <property type="entry name" value="ArsR-like_HTH"/>
</dbReference>
<proteinExistence type="predicted"/>
<keyword evidence="6" id="KW-1185">Reference proteome</keyword>
<dbReference type="GO" id="GO:0003700">
    <property type="term" value="F:DNA-binding transcription factor activity"/>
    <property type="evidence" value="ECO:0007669"/>
    <property type="project" value="InterPro"/>
</dbReference>
<dbReference type="PANTHER" id="PTHR43132">
    <property type="entry name" value="ARSENICAL RESISTANCE OPERON REPRESSOR ARSR-RELATED"/>
    <property type="match status" value="1"/>
</dbReference>
<dbReference type="InterPro" id="IPR051011">
    <property type="entry name" value="Metal_resp_trans_reg"/>
</dbReference>
<dbReference type="SMART" id="SM00418">
    <property type="entry name" value="HTH_ARSR"/>
    <property type="match status" value="1"/>
</dbReference>
<gene>
    <name evidence="5" type="ORF">C8P63_11933</name>
</gene>
<keyword evidence="1" id="KW-0805">Transcription regulation</keyword>
<evidence type="ECO:0000313" key="5">
    <source>
        <dbReference type="EMBL" id="PTX55326.1"/>
    </source>
</evidence>
<dbReference type="EMBL" id="QBKR01000019">
    <property type="protein sequence ID" value="PTX55326.1"/>
    <property type="molecule type" value="Genomic_DNA"/>
</dbReference>
<dbReference type="InterPro" id="IPR001845">
    <property type="entry name" value="HTH_ArsR_DNA-bd_dom"/>
</dbReference>
<organism evidence="5 6">
    <name type="scientific">Melghirimyces profundicolus</name>
    <dbReference type="NCBI Taxonomy" id="1242148"/>
    <lineage>
        <taxon>Bacteria</taxon>
        <taxon>Bacillati</taxon>
        <taxon>Bacillota</taxon>
        <taxon>Bacilli</taxon>
        <taxon>Bacillales</taxon>
        <taxon>Thermoactinomycetaceae</taxon>
        <taxon>Melghirimyces</taxon>
    </lineage>
</organism>
<dbReference type="NCBIfam" id="NF033788">
    <property type="entry name" value="HTH_metalloreg"/>
    <property type="match status" value="1"/>
</dbReference>
<keyword evidence="3" id="KW-0804">Transcription</keyword>
<dbReference type="PRINTS" id="PR00778">
    <property type="entry name" value="HTHARSR"/>
</dbReference>
<keyword evidence="2" id="KW-0238">DNA-binding</keyword>
<feature type="domain" description="HTH arsR-type" evidence="4">
    <location>
        <begin position="10"/>
        <end position="103"/>
    </location>
</feature>
<dbReference type="AlphaFoldDB" id="A0A2T6BH09"/>